<sequence length="144" mass="16163">MSKPTKGDDFDSFLPIYFRGKVVRGVGHGSKQMVMLDEESVSKLSPALVDGVYAGVAKVDLAVLERISISTKLNALSYFVALNKDIHIINTFEAEVFYGKEIYVCSFLTFDDLMDQIHSDIKRTQEIISLEVLDSMKSHEFFNG</sequence>
<evidence type="ECO:0000256" key="1">
    <source>
        <dbReference type="ARBA" id="ARBA00005201"/>
    </source>
</evidence>
<dbReference type="UniPathway" id="UPA00276">
    <property type="reaction ID" value="UER00406"/>
</dbReference>
<keyword evidence="5" id="KW-0808">Transferase</keyword>
<dbReference type="Proteomes" id="UP000031668">
    <property type="component" value="Unassembled WGS sequence"/>
</dbReference>
<proteinExistence type="predicted"/>
<name>A0A0C2NDD2_THEKT</name>
<evidence type="ECO:0000313" key="9">
    <source>
        <dbReference type="EMBL" id="KII71987.1"/>
    </source>
</evidence>
<dbReference type="InterPro" id="IPR023465">
    <property type="entry name" value="Riboflavin_kinase_dom_sf"/>
</dbReference>
<comment type="caution">
    <text evidence="9">The sequence shown here is derived from an EMBL/GenBank/DDBJ whole genome shotgun (WGS) entry which is preliminary data.</text>
</comment>
<reference evidence="9 10" key="1">
    <citation type="journal article" date="2014" name="Genome Biol. Evol.">
        <title>The genome of the myxosporean Thelohanellus kitauei shows adaptations to nutrient acquisition within its fish host.</title>
        <authorList>
            <person name="Yang Y."/>
            <person name="Xiong J."/>
            <person name="Zhou Z."/>
            <person name="Huo F."/>
            <person name="Miao W."/>
            <person name="Ran C."/>
            <person name="Liu Y."/>
            <person name="Zhang J."/>
            <person name="Feng J."/>
            <person name="Wang M."/>
            <person name="Wang M."/>
            <person name="Wang L."/>
            <person name="Yao B."/>
        </authorList>
    </citation>
    <scope>NUCLEOTIDE SEQUENCE [LARGE SCALE GENOMIC DNA]</scope>
    <source>
        <strain evidence="9">Wuqing</strain>
    </source>
</reference>
<gene>
    <name evidence="9" type="ORF">RF11_07241</name>
</gene>
<dbReference type="SUPFAM" id="SSF82114">
    <property type="entry name" value="Riboflavin kinase-like"/>
    <property type="match status" value="1"/>
</dbReference>
<evidence type="ECO:0000256" key="7">
    <source>
        <dbReference type="ARBA" id="ARBA00022840"/>
    </source>
</evidence>
<dbReference type="AlphaFoldDB" id="A0A0C2NDD2"/>
<dbReference type="Gene3D" id="2.40.30.30">
    <property type="entry name" value="Riboflavin kinase-like"/>
    <property type="match status" value="1"/>
</dbReference>
<dbReference type="Pfam" id="PF01687">
    <property type="entry name" value="Flavokinase"/>
    <property type="match status" value="1"/>
</dbReference>
<evidence type="ECO:0000259" key="8">
    <source>
        <dbReference type="SMART" id="SM00904"/>
    </source>
</evidence>
<dbReference type="GO" id="GO:0009398">
    <property type="term" value="P:FMN biosynthetic process"/>
    <property type="evidence" value="ECO:0007669"/>
    <property type="project" value="UniProtKB-UniPathway"/>
</dbReference>
<dbReference type="EC" id="2.7.1.26" evidence="2"/>
<keyword evidence="10" id="KW-1185">Reference proteome</keyword>
<dbReference type="PANTHER" id="PTHR22749">
    <property type="entry name" value="RIBOFLAVIN KINASE/FMN ADENYLYLTRANSFERASE"/>
    <property type="match status" value="1"/>
</dbReference>
<evidence type="ECO:0000256" key="6">
    <source>
        <dbReference type="ARBA" id="ARBA00022741"/>
    </source>
</evidence>
<comment type="pathway">
    <text evidence="1">Cofactor biosynthesis; FMN biosynthesis; FMN from riboflavin (ATP route): step 1/1.</text>
</comment>
<accession>A0A0C2NDD2</accession>
<evidence type="ECO:0000313" key="10">
    <source>
        <dbReference type="Proteomes" id="UP000031668"/>
    </source>
</evidence>
<dbReference type="SMART" id="SM00904">
    <property type="entry name" value="Flavokinase"/>
    <property type="match status" value="1"/>
</dbReference>
<dbReference type="PANTHER" id="PTHR22749:SF6">
    <property type="entry name" value="RIBOFLAVIN KINASE"/>
    <property type="match status" value="1"/>
</dbReference>
<dbReference type="GO" id="GO:0009231">
    <property type="term" value="P:riboflavin biosynthetic process"/>
    <property type="evidence" value="ECO:0007669"/>
    <property type="project" value="InterPro"/>
</dbReference>
<dbReference type="InterPro" id="IPR023468">
    <property type="entry name" value="Riboflavin_kinase"/>
</dbReference>
<evidence type="ECO:0000256" key="4">
    <source>
        <dbReference type="ARBA" id="ARBA00022643"/>
    </source>
</evidence>
<keyword evidence="3" id="KW-0285">Flavoprotein</keyword>
<dbReference type="OrthoDB" id="276388at2759"/>
<keyword evidence="6" id="KW-0547">Nucleotide-binding</keyword>
<feature type="domain" description="Riboflavin kinase" evidence="8">
    <location>
        <begin position="13"/>
        <end position="129"/>
    </location>
</feature>
<keyword evidence="4" id="KW-0288">FMN</keyword>
<dbReference type="GO" id="GO:0008531">
    <property type="term" value="F:riboflavin kinase activity"/>
    <property type="evidence" value="ECO:0007669"/>
    <property type="project" value="UniProtKB-EC"/>
</dbReference>
<evidence type="ECO:0000256" key="5">
    <source>
        <dbReference type="ARBA" id="ARBA00022679"/>
    </source>
</evidence>
<dbReference type="GO" id="GO:0005524">
    <property type="term" value="F:ATP binding"/>
    <property type="evidence" value="ECO:0007669"/>
    <property type="project" value="UniProtKB-KW"/>
</dbReference>
<dbReference type="EMBL" id="JWZT01001481">
    <property type="protein sequence ID" value="KII71987.1"/>
    <property type="molecule type" value="Genomic_DNA"/>
</dbReference>
<organism evidence="9 10">
    <name type="scientific">Thelohanellus kitauei</name>
    <name type="common">Myxosporean</name>
    <dbReference type="NCBI Taxonomy" id="669202"/>
    <lineage>
        <taxon>Eukaryota</taxon>
        <taxon>Metazoa</taxon>
        <taxon>Cnidaria</taxon>
        <taxon>Myxozoa</taxon>
        <taxon>Myxosporea</taxon>
        <taxon>Bivalvulida</taxon>
        <taxon>Platysporina</taxon>
        <taxon>Myxobolidae</taxon>
        <taxon>Thelohanellus</taxon>
    </lineage>
</organism>
<evidence type="ECO:0000256" key="3">
    <source>
        <dbReference type="ARBA" id="ARBA00022630"/>
    </source>
</evidence>
<evidence type="ECO:0000256" key="2">
    <source>
        <dbReference type="ARBA" id="ARBA00012105"/>
    </source>
</evidence>
<keyword evidence="9" id="KW-0418">Kinase</keyword>
<dbReference type="InterPro" id="IPR015865">
    <property type="entry name" value="Riboflavin_kinase_bac/euk"/>
</dbReference>
<keyword evidence="7" id="KW-0067">ATP-binding</keyword>
<protein>
    <recommendedName>
        <fullName evidence="2">riboflavin kinase</fullName>
        <ecNumber evidence="2">2.7.1.26</ecNumber>
    </recommendedName>
</protein>